<dbReference type="EMBL" id="CP011502">
    <property type="protein sequence ID" value="ALX05736.1"/>
    <property type="molecule type" value="Genomic_DNA"/>
</dbReference>
<feature type="transmembrane region" description="Helical" evidence="7">
    <location>
        <begin position="111"/>
        <end position="134"/>
    </location>
</feature>
<evidence type="ECO:0000256" key="6">
    <source>
        <dbReference type="ARBA" id="ARBA00023136"/>
    </source>
</evidence>
<dbReference type="PATRIC" id="fig|2041.4.peg.2931"/>
<dbReference type="AlphaFoldDB" id="A0A0U3T531"/>
<keyword evidence="3" id="KW-1003">Cell membrane</keyword>
<comment type="subcellular location">
    <subcellularLocation>
        <location evidence="1">Cell membrane</location>
        <topology evidence="1">Multi-pass membrane protein</topology>
    </subcellularLocation>
</comment>
<evidence type="ECO:0000256" key="7">
    <source>
        <dbReference type="SAM" id="Phobius"/>
    </source>
</evidence>
<feature type="transmembrane region" description="Helical" evidence="7">
    <location>
        <begin position="384"/>
        <end position="406"/>
    </location>
</feature>
<evidence type="ECO:0000256" key="2">
    <source>
        <dbReference type="ARBA" id="ARBA00007430"/>
    </source>
</evidence>
<dbReference type="InterPro" id="IPR050833">
    <property type="entry name" value="Poly_Biosynth_Transport"/>
</dbReference>
<dbReference type="OrthoDB" id="3742808at2"/>
<dbReference type="STRING" id="2041.AERYTH_14055"/>
<reference evidence="8 9" key="1">
    <citation type="journal article" date="1991" name="Int. J. Syst. Bacteriol.">
        <title>Description of the erythromycin-producing bacterium Arthrobacter sp. strain NRRL B-3381 as Aeromicrobium erythreum gen. nov., sp. nov.</title>
        <authorList>
            <person name="Miller E.S."/>
            <person name="Woese C.R."/>
            <person name="Brenner S."/>
        </authorList>
    </citation>
    <scope>NUCLEOTIDE SEQUENCE [LARGE SCALE GENOMIC DNA]</scope>
    <source>
        <strain evidence="8 9">AR18</strain>
    </source>
</reference>
<comment type="similarity">
    <text evidence="2">Belongs to the polysaccharide synthase family.</text>
</comment>
<feature type="transmembrane region" description="Helical" evidence="7">
    <location>
        <begin position="7"/>
        <end position="28"/>
    </location>
</feature>
<keyword evidence="6 7" id="KW-0472">Membrane</keyword>
<feature type="transmembrane region" description="Helical" evidence="7">
    <location>
        <begin position="327"/>
        <end position="348"/>
    </location>
</feature>
<dbReference type="KEGG" id="aer:AERYTH_14055"/>
<evidence type="ECO:0000256" key="3">
    <source>
        <dbReference type="ARBA" id="ARBA00022475"/>
    </source>
</evidence>
<evidence type="ECO:0000256" key="1">
    <source>
        <dbReference type="ARBA" id="ARBA00004651"/>
    </source>
</evidence>
<keyword evidence="4 7" id="KW-0812">Transmembrane</keyword>
<dbReference type="Proteomes" id="UP000067689">
    <property type="component" value="Chromosome"/>
</dbReference>
<dbReference type="GO" id="GO:0005886">
    <property type="term" value="C:plasma membrane"/>
    <property type="evidence" value="ECO:0007669"/>
    <property type="project" value="UniProtKB-SubCell"/>
</dbReference>
<keyword evidence="9" id="KW-1185">Reference proteome</keyword>
<protein>
    <recommendedName>
        <fullName evidence="10">Polysaccharide biosynthesis protein C-terminal domain-containing protein</fullName>
    </recommendedName>
</protein>
<proteinExistence type="inferred from homology"/>
<dbReference type="RefSeq" id="WP_067860013.1">
    <property type="nucleotide sequence ID" value="NZ_CP011502.1"/>
</dbReference>
<evidence type="ECO:0008006" key="10">
    <source>
        <dbReference type="Google" id="ProtNLM"/>
    </source>
</evidence>
<dbReference type="Pfam" id="PF13440">
    <property type="entry name" value="Polysacc_synt_3"/>
    <property type="match status" value="1"/>
</dbReference>
<feature type="transmembrane region" description="Helical" evidence="7">
    <location>
        <begin position="40"/>
        <end position="64"/>
    </location>
</feature>
<dbReference type="PANTHER" id="PTHR30250:SF10">
    <property type="entry name" value="LIPOPOLYSACCHARIDE BIOSYNTHESIS PROTEIN WZXC"/>
    <property type="match status" value="1"/>
</dbReference>
<feature type="transmembrane region" description="Helical" evidence="7">
    <location>
        <begin position="290"/>
        <end position="315"/>
    </location>
</feature>
<feature type="transmembrane region" description="Helical" evidence="7">
    <location>
        <begin position="174"/>
        <end position="197"/>
    </location>
</feature>
<evidence type="ECO:0000256" key="4">
    <source>
        <dbReference type="ARBA" id="ARBA00022692"/>
    </source>
</evidence>
<name>A0A0U3T531_9ACTN</name>
<sequence length="421" mass="42853">MTQRIAALFVVGGGFVVQGLLTITGIISARLLGVEGRGELALVVALSAMAAQLTLGGSLPNALTARLAARGLTTRGGVGHLVRPWTVLAVAVALPFGVLFAVLHGEVGDPGVWWLGAAVVALALLNMGYRLVLAGLLGEGAPMPRIALATLLPQTLVTFVVAGMFVVVDRTTPLVLSAVMIGAFSVGMVVSLGLLAARPADADERLDGPDLWRLTRATYVGSIGPIDGLALDRTLVGAIMGTVALGLYSAAAALASLPGMMGTGIAAVLLPRIAAAQADPARERALVRRWVAGATAVLGALTVVLVLSADWIIVLAFGRAFESAVPVAHWLVAASGLLGLRRVLVAVLQGRDRGAVASRIELALTPVLVVAIVLAARADAVEAVGVAMLVTAVASVTALTVALRLTSPTRRRDVSRAGVAA</sequence>
<evidence type="ECO:0000313" key="9">
    <source>
        <dbReference type="Proteomes" id="UP000067689"/>
    </source>
</evidence>
<evidence type="ECO:0000313" key="8">
    <source>
        <dbReference type="EMBL" id="ALX05736.1"/>
    </source>
</evidence>
<gene>
    <name evidence="8" type="ORF">AERYTH_14055</name>
</gene>
<feature type="transmembrane region" description="Helical" evidence="7">
    <location>
        <begin position="146"/>
        <end position="168"/>
    </location>
</feature>
<organism evidence="8 9">
    <name type="scientific">Aeromicrobium erythreum</name>
    <dbReference type="NCBI Taxonomy" id="2041"/>
    <lineage>
        <taxon>Bacteria</taxon>
        <taxon>Bacillati</taxon>
        <taxon>Actinomycetota</taxon>
        <taxon>Actinomycetes</taxon>
        <taxon>Propionibacteriales</taxon>
        <taxon>Nocardioidaceae</taxon>
        <taxon>Aeromicrobium</taxon>
    </lineage>
</organism>
<dbReference type="PANTHER" id="PTHR30250">
    <property type="entry name" value="PST FAMILY PREDICTED COLANIC ACID TRANSPORTER"/>
    <property type="match status" value="1"/>
</dbReference>
<evidence type="ECO:0000256" key="5">
    <source>
        <dbReference type="ARBA" id="ARBA00022989"/>
    </source>
</evidence>
<feature type="transmembrane region" description="Helical" evidence="7">
    <location>
        <begin position="360"/>
        <end position="378"/>
    </location>
</feature>
<accession>A0A0U3T531</accession>
<feature type="transmembrane region" description="Helical" evidence="7">
    <location>
        <begin position="85"/>
        <end position="105"/>
    </location>
</feature>
<keyword evidence="5 7" id="KW-1133">Transmembrane helix</keyword>